<dbReference type="SUPFAM" id="SSF52266">
    <property type="entry name" value="SGNH hydrolase"/>
    <property type="match status" value="1"/>
</dbReference>
<gene>
    <name evidence="2" type="ordered locus">Haur_1996</name>
</gene>
<dbReference type="AlphaFoldDB" id="A9AVE8"/>
<keyword evidence="1" id="KW-0732">Signal</keyword>
<dbReference type="Gene3D" id="3.40.50.1110">
    <property type="entry name" value="SGNH hydrolase"/>
    <property type="match status" value="1"/>
</dbReference>
<sequence>MRRMMMGLFVGLIAISSGQIQAKPQVTVIDPPVVGYPQRMVAFGDSITQAFLADGNIGQIGDRPQYSWATGTNATVNSLAERIRSSTGVITATNVAVSGSSMNALLSQVNTANSANAQYATILLGANDICRSSESAMTSVATYRAQLISGLNQLTSNEPEARIFIASIPDIFQVWQTFKGNPTARAIWNQFNVCQSMFENPESTAPADVERRQRVRQRIIDFNSQLSEVCNDYLRCRFDQNLLFNAPISPTLITADYYHPSIVGQQVLATNLAQASFDFTDQQAPVSTVTFSQTHTTWQARLSASDDQGVRGLEYRLPNQTTWTRYQQPFELAAQATLIVRAVDINGNTEGSRAWTAPPINQPTYKLFLPFVIRN</sequence>
<organism evidence="2 3">
    <name type="scientific">Herpetosiphon aurantiacus (strain ATCC 23779 / DSM 785 / 114-95)</name>
    <dbReference type="NCBI Taxonomy" id="316274"/>
    <lineage>
        <taxon>Bacteria</taxon>
        <taxon>Bacillati</taxon>
        <taxon>Chloroflexota</taxon>
        <taxon>Chloroflexia</taxon>
        <taxon>Herpetosiphonales</taxon>
        <taxon>Herpetosiphonaceae</taxon>
        <taxon>Herpetosiphon</taxon>
    </lineage>
</organism>
<feature type="signal peptide" evidence="1">
    <location>
        <begin position="1"/>
        <end position="22"/>
    </location>
</feature>
<dbReference type="Proteomes" id="UP000000787">
    <property type="component" value="Chromosome"/>
</dbReference>
<dbReference type="EMBL" id="CP000875">
    <property type="protein sequence ID" value="ABX04639.1"/>
    <property type="molecule type" value="Genomic_DNA"/>
</dbReference>
<dbReference type="InterPro" id="IPR001087">
    <property type="entry name" value="GDSL"/>
</dbReference>
<accession>A9AVE8</accession>
<dbReference type="HOGENOM" id="CLU_737262_0_0_0"/>
<evidence type="ECO:0000313" key="3">
    <source>
        <dbReference type="Proteomes" id="UP000000787"/>
    </source>
</evidence>
<dbReference type="Pfam" id="PF00657">
    <property type="entry name" value="Lipase_GDSL"/>
    <property type="match status" value="1"/>
</dbReference>
<protein>
    <submittedName>
        <fullName evidence="2">Lipolytic protein G-D-S-L family</fullName>
    </submittedName>
</protein>
<feature type="chain" id="PRO_5002735247" evidence="1">
    <location>
        <begin position="23"/>
        <end position="375"/>
    </location>
</feature>
<dbReference type="PANTHER" id="PTHR30383">
    <property type="entry name" value="THIOESTERASE 1/PROTEASE 1/LYSOPHOSPHOLIPASE L1"/>
    <property type="match status" value="1"/>
</dbReference>
<keyword evidence="3" id="KW-1185">Reference proteome</keyword>
<dbReference type="KEGG" id="hau:Haur_1996"/>
<dbReference type="PANTHER" id="PTHR30383:SF5">
    <property type="entry name" value="SGNH HYDROLASE-TYPE ESTERASE DOMAIN-CONTAINING PROTEIN"/>
    <property type="match status" value="1"/>
</dbReference>
<dbReference type="CDD" id="cd01832">
    <property type="entry name" value="SGNH_hydrolase_like_1"/>
    <property type="match status" value="1"/>
</dbReference>
<dbReference type="InterPro" id="IPR036514">
    <property type="entry name" value="SGNH_hydro_sf"/>
</dbReference>
<dbReference type="BioCyc" id="HAUR316274:GHYA-2025-MONOMER"/>
<name>A9AVE8_HERA2</name>
<dbReference type="GO" id="GO:0004622">
    <property type="term" value="F:phosphatidylcholine lysophospholipase activity"/>
    <property type="evidence" value="ECO:0007669"/>
    <property type="project" value="TreeGrafter"/>
</dbReference>
<dbReference type="STRING" id="316274.Haur_1996"/>
<evidence type="ECO:0000313" key="2">
    <source>
        <dbReference type="EMBL" id="ABX04639.1"/>
    </source>
</evidence>
<reference evidence="2 3" key="1">
    <citation type="journal article" date="2011" name="Stand. Genomic Sci.">
        <title>Complete genome sequence of the filamentous gliding predatory bacterium Herpetosiphon aurantiacus type strain (114-95(T)).</title>
        <authorList>
            <person name="Kiss H."/>
            <person name="Nett M."/>
            <person name="Domin N."/>
            <person name="Martin K."/>
            <person name="Maresca J.A."/>
            <person name="Copeland A."/>
            <person name="Lapidus A."/>
            <person name="Lucas S."/>
            <person name="Berry K.W."/>
            <person name="Glavina Del Rio T."/>
            <person name="Dalin E."/>
            <person name="Tice H."/>
            <person name="Pitluck S."/>
            <person name="Richardson P."/>
            <person name="Bruce D."/>
            <person name="Goodwin L."/>
            <person name="Han C."/>
            <person name="Detter J.C."/>
            <person name="Schmutz J."/>
            <person name="Brettin T."/>
            <person name="Land M."/>
            <person name="Hauser L."/>
            <person name="Kyrpides N.C."/>
            <person name="Ivanova N."/>
            <person name="Goker M."/>
            <person name="Woyke T."/>
            <person name="Klenk H.P."/>
            <person name="Bryant D.A."/>
        </authorList>
    </citation>
    <scope>NUCLEOTIDE SEQUENCE [LARGE SCALE GENOMIC DNA]</scope>
    <source>
        <strain evidence="3">ATCC 23779 / DSM 785 / 114-95</strain>
    </source>
</reference>
<dbReference type="InParanoid" id="A9AVE8"/>
<dbReference type="InterPro" id="IPR051532">
    <property type="entry name" value="Ester_Hydrolysis_Enzymes"/>
</dbReference>
<dbReference type="eggNOG" id="COG2755">
    <property type="taxonomic scope" value="Bacteria"/>
</dbReference>
<proteinExistence type="predicted"/>
<evidence type="ECO:0000256" key="1">
    <source>
        <dbReference type="SAM" id="SignalP"/>
    </source>
</evidence>